<sequence length="50" mass="5192">MRNSGAVCALFARHVEALQVAGCPCDAGGFKAWTVAVLPVMEESTQVAAK</sequence>
<organism evidence="2 3">
    <name type="scientific">Vitis rotundifolia</name>
    <name type="common">Muscadine grape</name>
    <dbReference type="NCBI Taxonomy" id="103349"/>
    <lineage>
        <taxon>Eukaryota</taxon>
        <taxon>Viridiplantae</taxon>
        <taxon>Streptophyta</taxon>
        <taxon>Embryophyta</taxon>
        <taxon>Tracheophyta</taxon>
        <taxon>Spermatophyta</taxon>
        <taxon>Magnoliopsida</taxon>
        <taxon>eudicotyledons</taxon>
        <taxon>Gunneridae</taxon>
        <taxon>Pentapetalae</taxon>
        <taxon>rosids</taxon>
        <taxon>Vitales</taxon>
        <taxon>Vitaceae</taxon>
        <taxon>Viteae</taxon>
        <taxon>Vitis</taxon>
    </lineage>
</organism>
<comment type="caution">
    <text evidence="2">The sequence shown here is derived from an EMBL/GenBank/DDBJ whole genome shotgun (WGS) entry which is preliminary data.</text>
</comment>
<dbReference type="Proteomes" id="UP001168098">
    <property type="component" value="Unassembled WGS sequence"/>
</dbReference>
<dbReference type="EMBL" id="JARBHA010000003">
    <property type="protein sequence ID" value="KAJ9704948.1"/>
    <property type="molecule type" value="Genomic_DNA"/>
</dbReference>
<evidence type="ECO:0000313" key="3">
    <source>
        <dbReference type="Proteomes" id="UP001168098"/>
    </source>
</evidence>
<name>A0AA39E1Q2_VITRO</name>
<evidence type="ECO:0000313" key="2">
    <source>
        <dbReference type="EMBL" id="KAJ9704948.1"/>
    </source>
</evidence>
<protein>
    <submittedName>
        <fullName evidence="2">Uncharacterized protein</fullName>
    </submittedName>
</protein>
<evidence type="ECO:0000256" key="1">
    <source>
        <dbReference type="SAM" id="SignalP"/>
    </source>
</evidence>
<reference evidence="2 3" key="1">
    <citation type="journal article" date="2023" name="BMC Biotechnol.">
        <title>Vitis rotundifolia cv Carlos genome sequencing.</title>
        <authorList>
            <person name="Huff M."/>
            <person name="Hulse-Kemp A."/>
            <person name="Scheffler B."/>
            <person name="Youngblood R."/>
            <person name="Simpson S."/>
            <person name="Babiker E."/>
            <person name="Staton M."/>
        </authorList>
    </citation>
    <scope>NUCLEOTIDE SEQUENCE [LARGE SCALE GENOMIC DNA]</scope>
    <source>
        <tissue evidence="2">Leaf</tissue>
    </source>
</reference>
<dbReference type="AlphaFoldDB" id="A0AA39E1Q2"/>
<keyword evidence="1" id="KW-0732">Signal</keyword>
<proteinExistence type="predicted"/>
<feature type="signal peptide" evidence="1">
    <location>
        <begin position="1"/>
        <end position="17"/>
    </location>
</feature>
<feature type="chain" id="PRO_5041319175" evidence="1">
    <location>
        <begin position="18"/>
        <end position="50"/>
    </location>
</feature>
<gene>
    <name evidence="2" type="ORF">PVL29_003143</name>
</gene>
<keyword evidence="3" id="KW-1185">Reference proteome</keyword>
<accession>A0AA39E1Q2</accession>